<dbReference type="OrthoDB" id="8596093at2"/>
<proteinExistence type="predicted"/>
<dbReference type="AlphaFoldDB" id="A0A2S7XHH3"/>
<comment type="caution">
    <text evidence="2">The sequence shown here is derived from an EMBL/GenBank/DDBJ whole genome shotgun (WGS) entry which is preliminary data.</text>
</comment>
<accession>A0A2S7XHH3</accession>
<organism evidence="2 3">
    <name type="scientific">Aliivibrio sifiae</name>
    <dbReference type="NCBI Taxonomy" id="566293"/>
    <lineage>
        <taxon>Bacteria</taxon>
        <taxon>Pseudomonadati</taxon>
        <taxon>Pseudomonadota</taxon>
        <taxon>Gammaproteobacteria</taxon>
        <taxon>Vibrionales</taxon>
        <taxon>Vibrionaceae</taxon>
        <taxon>Aliivibrio</taxon>
    </lineage>
</organism>
<dbReference type="EMBL" id="MSCP01000001">
    <property type="protein sequence ID" value="PQJ93159.1"/>
    <property type="molecule type" value="Genomic_DNA"/>
</dbReference>
<sequence>MNKVQKKSITLHISRIHSEGWWLGNDKEHVAAGTALGSDCTTVIYEPSKKGMTGKFDAINQTWSEVEDKSLNEFFSPVGQFFVIGTPDGDYPDWAVLEVPPEFDPETQTVLYAEKKWTVYPIQIGNSYWNEEGQELLISDFNFTLPEKHTFTRPPKVKKGYAVHLVDGKWKQLEDHREQIAFSKDRDNDEKGDYQVEELGLLPNTHTLLEPEQFDSWNEELGQWQYDPLRYRFVWAQDEKQWQQVKLTKVETELLFYAQDKQIPELYSELRKTHYSEDEYFSLLGDRILLNEYVQQDDFPECGRPTLSGLV</sequence>
<evidence type="ECO:0000313" key="1">
    <source>
        <dbReference type="EMBL" id="GLR75995.1"/>
    </source>
</evidence>
<evidence type="ECO:0000313" key="4">
    <source>
        <dbReference type="Proteomes" id="UP001156660"/>
    </source>
</evidence>
<reference evidence="2 3" key="2">
    <citation type="submission" date="2016-12" db="EMBL/GenBank/DDBJ databases">
        <title>Diversity of luminous bacteria.</title>
        <authorList>
            <person name="Yoshizawa S."/>
            <person name="Kogure K."/>
        </authorList>
    </citation>
    <scope>NUCLEOTIDE SEQUENCE [LARGE SCALE GENOMIC DNA]</scope>
    <source>
        <strain evidence="2 3">NBRC 105001</strain>
    </source>
</reference>
<reference evidence="4" key="3">
    <citation type="journal article" date="2019" name="Int. J. Syst. Evol. Microbiol.">
        <title>The Global Catalogue of Microorganisms (GCM) 10K type strain sequencing project: providing services to taxonomists for standard genome sequencing and annotation.</title>
        <authorList>
            <consortium name="The Broad Institute Genomics Platform"/>
            <consortium name="The Broad Institute Genome Sequencing Center for Infectious Disease"/>
            <person name="Wu L."/>
            <person name="Ma J."/>
        </authorList>
    </citation>
    <scope>NUCLEOTIDE SEQUENCE [LARGE SCALE GENOMIC DNA]</scope>
    <source>
        <strain evidence="4">NBRC 105001</strain>
    </source>
</reference>
<gene>
    <name evidence="2" type="ORF">BTO23_03425</name>
    <name evidence="1" type="ORF">GCM10007855_28690</name>
</gene>
<dbReference type="Proteomes" id="UP000239273">
    <property type="component" value="Unassembled WGS sequence"/>
</dbReference>
<keyword evidence="4" id="KW-1185">Reference proteome</keyword>
<reference evidence="1" key="4">
    <citation type="submission" date="2023-01" db="EMBL/GenBank/DDBJ databases">
        <title>Draft genome sequence of Aliivibrio sifiae strain NBRC 105001.</title>
        <authorList>
            <person name="Sun Q."/>
            <person name="Mori K."/>
        </authorList>
    </citation>
    <scope>NUCLEOTIDE SEQUENCE</scope>
    <source>
        <strain evidence="1">NBRC 105001</strain>
    </source>
</reference>
<protein>
    <submittedName>
        <fullName evidence="2">Uncharacterized protein</fullName>
    </submittedName>
</protein>
<dbReference type="EMBL" id="BSOU01000007">
    <property type="protein sequence ID" value="GLR75995.1"/>
    <property type="molecule type" value="Genomic_DNA"/>
</dbReference>
<name>A0A2S7XHH3_9GAMM</name>
<evidence type="ECO:0000313" key="2">
    <source>
        <dbReference type="EMBL" id="PQJ93159.1"/>
    </source>
</evidence>
<dbReference type="Proteomes" id="UP001156660">
    <property type="component" value="Unassembled WGS sequence"/>
</dbReference>
<dbReference type="RefSeq" id="WP_105062948.1">
    <property type="nucleotide sequence ID" value="NZ_BSOU01000007.1"/>
</dbReference>
<reference evidence="1" key="1">
    <citation type="journal article" date="2014" name="Int. J. Syst. Evol. Microbiol.">
        <title>Complete genome of a new Firmicutes species belonging to the dominant human colonic microbiota ('Ruminococcus bicirculans') reveals two chromosomes and a selective capacity to utilize plant glucans.</title>
        <authorList>
            <consortium name="NISC Comparative Sequencing Program"/>
            <person name="Wegmann U."/>
            <person name="Louis P."/>
            <person name="Goesmann A."/>
            <person name="Henrissat B."/>
            <person name="Duncan S.H."/>
            <person name="Flint H.J."/>
        </authorList>
    </citation>
    <scope>NUCLEOTIDE SEQUENCE</scope>
    <source>
        <strain evidence="1">NBRC 105001</strain>
    </source>
</reference>
<evidence type="ECO:0000313" key="3">
    <source>
        <dbReference type="Proteomes" id="UP000239273"/>
    </source>
</evidence>